<protein>
    <submittedName>
        <fullName evidence="3">Roundabout 2</fullName>
    </submittedName>
</protein>
<dbReference type="Gene3D" id="2.60.40.10">
    <property type="entry name" value="Immunoglobulins"/>
    <property type="match status" value="1"/>
</dbReference>
<dbReference type="InterPro" id="IPR013783">
    <property type="entry name" value="Ig-like_fold"/>
</dbReference>
<name>A0A1D2N8E8_ORCCI</name>
<sequence length="91" mass="10341">MEIRDAGQPPRIREHPADSVVPKHEPVTLNCKADGDPTPSIKWLKDGRSLQADQRHPSKLLLPSGSLFFLREEEGTRWEQKLGWMSLVSLK</sequence>
<dbReference type="OrthoDB" id="428111at2759"/>
<dbReference type="PROSITE" id="PS50835">
    <property type="entry name" value="IG_LIKE"/>
    <property type="match status" value="1"/>
</dbReference>
<evidence type="ECO:0000256" key="1">
    <source>
        <dbReference type="SAM" id="MobiDB-lite"/>
    </source>
</evidence>
<dbReference type="OMA" id="IEHPENQ"/>
<reference evidence="3 4" key="1">
    <citation type="journal article" date="2016" name="Genome Biol. Evol.">
        <title>Gene Family Evolution Reflects Adaptation to Soil Environmental Stressors in the Genome of the Collembolan Orchesella cincta.</title>
        <authorList>
            <person name="Faddeeva-Vakhrusheva A."/>
            <person name="Derks M.F."/>
            <person name="Anvar S.Y."/>
            <person name="Agamennone V."/>
            <person name="Suring W."/>
            <person name="Smit S."/>
            <person name="van Straalen N.M."/>
            <person name="Roelofs D."/>
        </authorList>
    </citation>
    <scope>NUCLEOTIDE SEQUENCE [LARGE SCALE GENOMIC DNA]</scope>
    <source>
        <tissue evidence="3">Mixed pool</tissue>
    </source>
</reference>
<feature type="domain" description="Ig-like" evidence="2">
    <location>
        <begin position="10"/>
        <end position="76"/>
    </location>
</feature>
<dbReference type="InterPro" id="IPR007110">
    <property type="entry name" value="Ig-like_dom"/>
</dbReference>
<dbReference type="InterPro" id="IPR036179">
    <property type="entry name" value="Ig-like_dom_sf"/>
</dbReference>
<comment type="caution">
    <text evidence="3">The sequence shown here is derived from an EMBL/GenBank/DDBJ whole genome shotgun (WGS) entry which is preliminary data.</text>
</comment>
<proteinExistence type="predicted"/>
<gene>
    <name evidence="3" type="ORF">Ocin01_05170</name>
</gene>
<organism evidence="3 4">
    <name type="scientific">Orchesella cincta</name>
    <name type="common">Springtail</name>
    <name type="synonym">Podura cincta</name>
    <dbReference type="NCBI Taxonomy" id="48709"/>
    <lineage>
        <taxon>Eukaryota</taxon>
        <taxon>Metazoa</taxon>
        <taxon>Ecdysozoa</taxon>
        <taxon>Arthropoda</taxon>
        <taxon>Hexapoda</taxon>
        <taxon>Collembola</taxon>
        <taxon>Entomobryomorpha</taxon>
        <taxon>Entomobryoidea</taxon>
        <taxon>Orchesellidae</taxon>
        <taxon>Orchesellinae</taxon>
        <taxon>Orchesella</taxon>
    </lineage>
</organism>
<evidence type="ECO:0000313" key="4">
    <source>
        <dbReference type="Proteomes" id="UP000094527"/>
    </source>
</evidence>
<dbReference type="STRING" id="48709.A0A1D2N8E8"/>
<dbReference type="Pfam" id="PF13927">
    <property type="entry name" value="Ig_3"/>
    <property type="match status" value="1"/>
</dbReference>
<dbReference type="AlphaFoldDB" id="A0A1D2N8E8"/>
<accession>A0A1D2N8E8</accession>
<dbReference type="Proteomes" id="UP000094527">
    <property type="component" value="Unassembled WGS sequence"/>
</dbReference>
<dbReference type="EMBL" id="LJIJ01000148">
    <property type="protein sequence ID" value="ODN01533.1"/>
    <property type="molecule type" value="Genomic_DNA"/>
</dbReference>
<evidence type="ECO:0000259" key="2">
    <source>
        <dbReference type="PROSITE" id="PS50835"/>
    </source>
</evidence>
<evidence type="ECO:0000313" key="3">
    <source>
        <dbReference type="EMBL" id="ODN01533.1"/>
    </source>
</evidence>
<feature type="region of interest" description="Disordered" evidence="1">
    <location>
        <begin position="1"/>
        <end position="20"/>
    </location>
</feature>
<keyword evidence="4" id="KW-1185">Reference proteome</keyword>
<dbReference type="SUPFAM" id="SSF48726">
    <property type="entry name" value="Immunoglobulin"/>
    <property type="match status" value="1"/>
</dbReference>